<comment type="caution">
    <text evidence="2">The sequence shown here is derived from an EMBL/GenBank/DDBJ whole genome shotgun (WGS) entry which is preliminary data.</text>
</comment>
<keyword evidence="3" id="KW-1185">Reference proteome</keyword>
<keyword evidence="1" id="KW-1133">Transmembrane helix</keyword>
<dbReference type="AlphaFoldDB" id="G9YJW9"/>
<proteinExistence type="predicted"/>
<dbReference type="EMBL" id="AGCJ01000089">
    <property type="protein sequence ID" value="EHM37979.1"/>
    <property type="molecule type" value="Genomic_DNA"/>
</dbReference>
<protein>
    <submittedName>
        <fullName evidence="2">Uncharacterized protein</fullName>
    </submittedName>
</protein>
<sequence length="67" mass="7973">MPWRLWKLAKSGSYAETPIRKRSPHYSCFRFLFLFSGANIWIYSIVTCISCQNRRFIVECTHIKSNI</sequence>
<evidence type="ECO:0000313" key="2">
    <source>
        <dbReference type="EMBL" id="EHM37979.1"/>
    </source>
</evidence>
<dbReference type="HOGENOM" id="CLU_2803040_0_0_9"/>
<keyword evidence="1" id="KW-0812">Transmembrane</keyword>
<evidence type="ECO:0000313" key="3">
    <source>
        <dbReference type="Proteomes" id="UP000005481"/>
    </source>
</evidence>
<accession>G9YJW9</accession>
<reference evidence="2 3" key="1">
    <citation type="submission" date="2011-08" db="EMBL/GenBank/DDBJ databases">
        <authorList>
            <person name="Weinstock G."/>
            <person name="Sodergren E."/>
            <person name="Clifton S."/>
            <person name="Fulton L."/>
            <person name="Fulton B."/>
            <person name="Courtney L."/>
            <person name="Fronick C."/>
            <person name="Harrison M."/>
            <person name="Strong C."/>
            <person name="Farmer C."/>
            <person name="Delahaunty K."/>
            <person name="Markovic C."/>
            <person name="Hall O."/>
            <person name="Minx P."/>
            <person name="Tomlinson C."/>
            <person name="Mitreva M."/>
            <person name="Hou S."/>
            <person name="Chen J."/>
            <person name="Wollam A."/>
            <person name="Pepin K.H."/>
            <person name="Johnson M."/>
            <person name="Bhonagiri V."/>
            <person name="Zhang X."/>
            <person name="Suruliraj S."/>
            <person name="Warren W."/>
            <person name="Chinwalla A."/>
            <person name="Mardis E.R."/>
            <person name="Wilson R.K."/>
        </authorList>
    </citation>
    <scope>NUCLEOTIDE SEQUENCE [LARGE SCALE GENOMIC DNA]</scope>
    <source>
        <strain evidence="2 3">F0357</strain>
    </source>
</reference>
<feature type="transmembrane region" description="Helical" evidence="1">
    <location>
        <begin position="28"/>
        <end position="46"/>
    </location>
</feature>
<gene>
    <name evidence="2" type="ORF">HMPREF0080_01975</name>
</gene>
<organism evidence="2 3">
    <name type="scientific">Anaeroglobus geminatus F0357</name>
    <dbReference type="NCBI Taxonomy" id="861450"/>
    <lineage>
        <taxon>Bacteria</taxon>
        <taxon>Bacillati</taxon>
        <taxon>Bacillota</taxon>
        <taxon>Negativicutes</taxon>
        <taxon>Veillonellales</taxon>
        <taxon>Veillonellaceae</taxon>
        <taxon>Anaeroglobus</taxon>
    </lineage>
</organism>
<dbReference type="STRING" id="861450.HMPREF0080_01975"/>
<evidence type="ECO:0000256" key="1">
    <source>
        <dbReference type="SAM" id="Phobius"/>
    </source>
</evidence>
<keyword evidence="1" id="KW-0472">Membrane</keyword>
<name>G9YJW9_9FIRM</name>
<dbReference type="Proteomes" id="UP000005481">
    <property type="component" value="Unassembled WGS sequence"/>
</dbReference>